<dbReference type="InterPro" id="IPR022156">
    <property type="entry name" value="Uncharacterised_YfbK_N"/>
</dbReference>
<accession>A0ABT6G4A1</accession>
<dbReference type="InterPro" id="IPR021908">
    <property type="entry name" value="YfbK_C"/>
</dbReference>
<dbReference type="PANTHER" id="PTHR10579:SF43">
    <property type="entry name" value="ZINC FINGER (C3HC4-TYPE RING FINGER) FAMILY PROTEIN"/>
    <property type="match status" value="1"/>
</dbReference>
<dbReference type="PROSITE" id="PS50234">
    <property type="entry name" value="VWFA"/>
    <property type="match status" value="1"/>
</dbReference>
<dbReference type="Pfam" id="PF00092">
    <property type="entry name" value="VWA"/>
    <property type="match status" value="1"/>
</dbReference>
<keyword evidence="1" id="KW-0732">Signal</keyword>
<feature type="chain" id="PRO_5047491902" evidence="1">
    <location>
        <begin position="25"/>
        <end position="528"/>
    </location>
</feature>
<dbReference type="CDD" id="cd01465">
    <property type="entry name" value="vWA_subgroup"/>
    <property type="match status" value="1"/>
</dbReference>
<dbReference type="Pfam" id="PF12450">
    <property type="entry name" value="vWF_A"/>
    <property type="match status" value="1"/>
</dbReference>
<gene>
    <name evidence="3" type="ORF">P7122_13390</name>
</gene>
<feature type="domain" description="VWFA" evidence="2">
    <location>
        <begin position="165"/>
        <end position="339"/>
    </location>
</feature>
<protein>
    <submittedName>
        <fullName evidence="3">VWA domain-containing protein</fullName>
    </submittedName>
</protein>
<dbReference type="Gene3D" id="3.40.50.410">
    <property type="entry name" value="von Willebrand factor, type A domain"/>
    <property type="match status" value="1"/>
</dbReference>
<name>A0ABT6G4A1_9FLAO</name>
<dbReference type="EMBL" id="JARSBN010000008">
    <property type="protein sequence ID" value="MDG4716873.1"/>
    <property type="molecule type" value="Genomic_DNA"/>
</dbReference>
<dbReference type="InterPro" id="IPR051266">
    <property type="entry name" value="CLCR"/>
</dbReference>
<reference evidence="3 4" key="1">
    <citation type="submission" date="2023-03" db="EMBL/GenBank/DDBJ databases">
        <title>Strain YYF002 represents a novel species in the genus Winogradskyella isolated from seawater.</title>
        <authorList>
            <person name="Fu Z.-Y."/>
        </authorList>
    </citation>
    <scope>NUCLEOTIDE SEQUENCE [LARGE SCALE GENOMIC DNA]</scope>
    <source>
        <strain evidence="3 4">YYF002</strain>
    </source>
</reference>
<evidence type="ECO:0000259" key="2">
    <source>
        <dbReference type="PROSITE" id="PS50234"/>
    </source>
</evidence>
<evidence type="ECO:0000256" key="1">
    <source>
        <dbReference type="SAM" id="SignalP"/>
    </source>
</evidence>
<evidence type="ECO:0000313" key="4">
    <source>
        <dbReference type="Proteomes" id="UP001529085"/>
    </source>
</evidence>
<dbReference type="SMART" id="SM00327">
    <property type="entry name" value="VWA"/>
    <property type="match status" value="1"/>
</dbReference>
<dbReference type="RefSeq" id="WP_278006311.1">
    <property type="nucleotide sequence ID" value="NZ_JARSBN010000008.1"/>
</dbReference>
<dbReference type="InterPro" id="IPR036465">
    <property type="entry name" value="vWFA_dom_sf"/>
</dbReference>
<dbReference type="Pfam" id="PF12034">
    <property type="entry name" value="YfbK_C"/>
    <property type="match status" value="1"/>
</dbReference>
<dbReference type="SUPFAM" id="SSF53300">
    <property type="entry name" value="vWA-like"/>
    <property type="match status" value="1"/>
</dbReference>
<comment type="caution">
    <text evidence="3">The sequence shown here is derived from an EMBL/GenBank/DDBJ whole genome shotgun (WGS) entry which is preliminary data.</text>
</comment>
<dbReference type="Proteomes" id="UP001529085">
    <property type="component" value="Unassembled WGS sequence"/>
</dbReference>
<proteinExistence type="predicted"/>
<keyword evidence="4" id="KW-1185">Reference proteome</keyword>
<sequence length="528" mass="59170">MKAKSSKSLIKLSVVLSILLLSNACEVHSGKAKSDLYEIEAVELYETTDEEVVLEHNTEEYDRIYENDFKNAIQNPLSTFSIDVDNASYSNVRRFLSNNQLPPKDAVRIEEMINYFNYDYPQPKDEHPFSFSNEVADCPWNTKHKLVHIGLQGKSLDYNDLKSSNLVFLIDASGSMSDNNKLPLLKKALKLLINELNANDRIAIVAYAGSAGVVLPSTKVSSKEEIIEALDRIESGGSTAGGQGIQLAYKIAKENLFEDGNNRVILATDGDFNVGVSSSSELVRLIEDKRKEDIFLTICGFGMGNYKDGRMEQISNAGNGNYFYIDNIKEAKKVFSTEMRANMFTIAKDVKIQIEFNPNQVKAYRLIGYENRVMNNEDFNDDKKDAGELGAGHTVTALYEVVPLNSDESVKKHDDLKYQKKQVTNASKKDEMLTIKFRYKNPKENESLLITKTITDEGLKLESTSDNFRFSSAVAGLGLLLRDSKYKGDMTYERAKKLATGSKGKDANGYRSEFVSMIETAELLSEKL</sequence>
<dbReference type="InterPro" id="IPR002035">
    <property type="entry name" value="VWF_A"/>
</dbReference>
<evidence type="ECO:0000313" key="3">
    <source>
        <dbReference type="EMBL" id="MDG4716873.1"/>
    </source>
</evidence>
<dbReference type="PANTHER" id="PTHR10579">
    <property type="entry name" value="CALCIUM-ACTIVATED CHLORIDE CHANNEL REGULATOR"/>
    <property type="match status" value="1"/>
</dbReference>
<feature type="signal peptide" evidence="1">
    <location>
        <begin position="1"/>
        <end position="24"/>
    </location>
</feature>
<organism evidence="3 4">
    <name type="scientific">Winogradskyella marincola</name>
    <dbReference type="NCBI Taxonomy" id="3037795"/>
    <lineage>
        <taxon>Bacteria</taxon>
        <taxon>Pseudomonadati</taxon>
        <taxon>Bacteroidota</taxon>
        <taxon>Flavobacteriia</taxon>
        <taxon>Flavobacteriales</taxon>
        <taxon>Flavobacteriaceae</taxon>
        <taxon>Winogradskyella</taxon>
    </lineage>
</organism>